<sequence>MTRRESECAKMQTRTLFNMYLQVLSRASTPYAAARTRKRRARLDIWANQFAPR</sequence>
<reference evidence="1 2" key="1">
    <citation type="submission" date="2018-05" db="EMBL/GenBank/DDBJ databases">
        <title>Genomic Encyclopedia of Type Strains, Phase IV (KMG-V): Genome sequencing to study the core and pangenomes of soil and plant-associated prokaryotes.</title>
        <authorList>
            <person name="Whitman W."/>
        </authorList>
    </citation>
    <scope>NUCLEOTIDE SEQUENCE [LARGE SCALE GENOMIC DNA]</scope>
    <source>
        <strain evidence="1 2">SIr-6563</strain>
    </source>
</reference>
<dbReference type="Proteomes" id="UP000247515">
    <property type="component" value="Unassembled WGS sequence"/>
</dbReference>
<organism evidence="1 2">
    <name type="scientific">Paraburkholderia tropica</name>
    <dbReference type="NCBI Taxonomy" id="92647"/>
    <lineage>
        <taxon>Bacteria</taxon>
        <taxon>Pseudomonadati</taxon>
        <taxon>Pseudomonadota</taxon>
        <taxon>Betaproteobacteria</taxon>
        <taxon>Burkholderiales</taxon>
        <taxon>Burkholderiaceae</taxon>
        <taxon>Paraburkholderia</taxon>
    </lineage>
</organism>
<evidence type="ECO:0000313" key="2">
    <source>
        <dbReference type="Proteomes" id="UP000247515"/>
    </source>
</evidence>
<protein>
    <submittedName>
        <fullName evidence="1">Uncharacterized protein</fullName>
    </submittedName>
</protein>
<dbReference type="EMBL" id="QJJV01000004">
    <property type="protein sequence ID" value="PXX18571.1"/>
    <property type="molecule type" value="Genomic_DNA"/>
</dbReference>
<proteinExistence type="predicted"/>
<evidence type="ECO:0000313" key="1">
    <source>
        <dbReference type="EMBL" id="PXX18571.1"/>
    </source>
</evidence>
<name>A0ABX5MVU0_9BURK</name>
<keyword evidence="2" id="KW-1185">Reference proteome</keyword>
<accession>A0ABX5MVU0</accession>
<gene>
    <name evidence="1" type="ORF">C7400_10481</name>
</gene>
<comment type="caution">
    <text evidence="1">The sequence shown here is derived from an EMBL/GenBank/DDBJ whole genome shotgun (WGS) entry which is preliminary data.</text>
</comment>